<evidence type="ECO:0000256" key="7">
    <source>
        <dbReference type="SAM" id="Phobius"/>
    </source>
</evidence>
<dbReference type="AlphaFoldDB" id="A0A1I7S5M6"/>
<evidence type="ECO:0000259" key="9">
    <source>
        <dbReference type="Pfam" id="PF17189"/>
    </source>
</evidence>
<evidence type="ECO:0000313" key="10">
    <source>
        <dbReference type="Proteomes" id="UP000095284"/>
    </source>
</evidence>
<dbReference type="PANTHER" id="PTHR11069:SF23">
    <property type="entry name" value="LYSOSOMAL ACID GLUCOSYLCERAMIDASE"/>
    <property type="match status" value="1"/>
</dbReference>
<keyword evidence="7" id="KW-1133">Transmembrane helix</keyword>
<comment type="catalytic activity">
    <reaction evidence="1">
        <text>a beta-D-glucosyl-(1&lt;-&gt;1')-N-acylsphing-4-enine + H2O = an N-acylsphing-4-enine + D-glucose</text>
        <dbReference type="Rhea" id="RHEA:13269"/>
        <dbReference type="ChEBI" id="CHEBI:4167"/>
        <dbReference type="ChEBI" id="CHEBI:15377"/>
        <dbReference type="ChEBI" id="CHEBI:22801"/>
        <dbReference type="ChEBI" id="CHEBI:52639"/>
        <dbReference type="EC" id="3.2.1.45"/>
    </reaction>
    <physiologicalReaction direction="left-to-right" evidence="1">
        <dbReference type="Rhea" id="RHEA:13270"/>
    </physiologicalReaction>
</comment>
<dbReference type="PANTHER" id="PTHR11069">
    <property type="entry name" value="GLUCOSYLCERAMIDASE"/>
    <property type="match status" value="1"/>
</dbReference>
<dbReference type="Pfam" id="PF02055">
    <property type="entry name" value="Glyco_hydro_30"/>
    <property type="match status" value="1"/>
</dbReference>
<dbReference type="Gene3D" id="2.60.40.1180">
    <property type="entry name" value="Golgi alpha-mannosidase II"/>
    <property type="match status" value="1"/>
</dbReference>
<dbReference type="GO" id="GO:0004348">
    <property type="term" value="F:glucosylceramidase activity"/>
    <property type="evidence" value="ECO:0007669"/>
    <property type="project" value="UniProtKB-EC"/>
</dbReference>
<protein>
    <recommendedName>
        <fullName evidence="3 6">Glucosylceramidase</fullName>
        <ecNumber evidence="3 6">3.2.1.45</ecNumber>
    </recommendedName>
</protein>
<organism evidence="10 11">
    <name type="scientific">Bursaphelenchus xylophilus</name>
    <name type="common">Pinewood nematode worm</name>
    <name type="synonym">Aphelenchoides xylophilus</name>
    <dbReference type="NCBI Taxonomy" id="6326"/>
    <lineage>
        <taxon>Eukaryota</taxon>
        <taxon>Metazoa</taxon>
        <taxon>Ecdysozoa</taxon>
        <taxon>Nematoda</taxon>
        <taxon>Chromadorea</taxon>
        <taxon>Rhabditida</taxon>
        <taxon>Tylenchina</taxon>
        <taxon>Tylenchomorpha</taxon>
        <taxon>Aphelenchoidea</taxon>
        <taxon>Aphelenchoididae</taxon>
        <taxon>Bursaphelenchus</taxon>
    </lineage>
</organism>
<keyword evidence="6" id="KW-0746">Sphingolipid metabolism</keyword>
<accession>A0A1I7S5M6</accession>
<keyword evidence="7" id="KW-0472">Membrane</keyword>
<evidence type="ECO:0000259" key="8">
    <source>
        <dbReference type="Pfam" id="PF02055"/>
    </source>
</evidence>
<feature type="domain" description="Glycosyl hydrolase family 30 beta sandwich" evidence="9">
    <location>
        <begin position="469"/>
        <end position="520"/>
    </location>
</feature>
<dbReference type="Gene3D" id="3.20.20.80">
    <property type="entry name" value="Glycosidases"/>
    <property type="match status" value="1"/>
</dbReference>
<keyword evidence="6" id="KW-0443">Lipid metabolism</keyword>
<dbReference type="Pfam" id="PF17189">
    <property type="entry name" value="Glyco_hydro_30C"/>
    <property type="match status" value="1"/>
</dbReference>
<feature type="domain" description="Glycosyl hydrolase family 30 TIM-barrel" evidence="8">
    <location>
        <begin position="118"/>
        <end position="448"/>
    </location>
</feature>
<evidence type="ECO:0000256" key="4">
    <source>
        <dbReference type="ARBA" id="ARBA00022729"/>
    </source>
</evidence>
<dbReference type="InterPro" id="IPR013780">
    <property type="entry name" value="Glyco_hydro_b"/>
</dbReference>
<evidence type="ECO:0000256" key="3">
    <source>
        <dbReference type="ARBA" id="ARBA00012658"/>
    </source>
</evidence>
<dbReference type="InterPro" id="IPR017853">
    <property type="entry name" value="GH"/>
</dbReference>
<dbReference type="WBParaSite" id="BXY_0831100.1">
    <property type="protein sequence ID" value="BXY_0831100.1"/>
    <property type="gene ID" value="BXY_0831100"/>
</dbReference>
<keyword evidence="4" id="KW-0732">Signal</keyword>
<keyword evidence="7" id="KW-0812">Transmembrane</keyword>
<dbReference type="SUPFAM" id="SSF51445">
    <property type="entry name" value="(Trans)glycosidases"/>
    <property type="match status" value="1"/>
</dbReference>
<comment type="similarity">
    <text evidence="2 6">Belongs to the glycosyl hydrolase 30 family.</text>
</comment>
<dbReference type="eggNOG" id="KOG2566">
    <property type="taxonomic scope" value="Eukaryota"/>
</dbReference>
<dbReference type="Proteomes" id="UP000095284">
    <property type="component" value="Unplaced"/>
</dbReference>
<dbReference type="InterPro" id="IPR033452">
    <property type="entry name" value="GH30_C"/>
</dbReference>
<dbReference type="PRINTS" id="PR00843">
    <property type="entry name" value="GLHYDRLASE30"/>
</dbReference>
<dbReference type="EC" id="3.2.1.45" evidence="3 6"/>
<feature type="transmembrane region" description="Helical" evidence="7">
    <location>
        <begin position="12"/>
        <end position="36"/>
    </location>
</feature>
<reference evidence="11" key="1">
    <citation type="submission" date="2016-11" db="UniProtKB">
        <authorList>
            <consortium name="WormBaseParasite"/>
        </authorList>
    </citation>
    <scope>IDENTIFICATION</scope>
</reference>
<keyword evidence="5 6" id="KW-0378">Hydrolase</keyword>
<proteinExistence type="inferred from homology"/>
<evidence type="ECO:0000256" key="2">
    <source>
        <dbReference type="ARBA" id="ARBA00005382"/>
    </source>
</evidence>
<dbReference type="GO" id="GO:0016020">
    <property type="term" value="C:membrane"/>
    <property type="evidence" value="ECO:0007669"/>
    <property type="project" value="GOC"/>
</dbReference>
<dbReference type="InterPro" id="IPR001139">
    <property type="entry name" value="Glyco_hydro_30"/>
</dbReference>
<name>A0A1I7S5M6_BURXY</name>
<sequence>MKRDRLTRTEVDFEAPTVATLLFSIFMRFVIAAFVLQCVCCTPCLKKFYWRESFVCVCNSTYCDDVEALGDVALERAVVYSTDMKQDRLTRTEVNFEEPTEKYVKVTVDLSKKRQKIIGFGGCINDNIIPASTQPLQDKLIDQYFGKNGIEYSASRVPIGANDASVEEWTYLDTPEDYELKTFTMEKDLKIPILQKIVKVNPKIKLFAAAWSVPAWMKETGKLADAGKIKGKLNGYFYVLYAKYLIKFIEEYRNRSLNFWGITVMNEPGDQARDWPGTFMNFVEQRDFVKHRLGPMMKHTWFTKDIKIIAYDWHRDRLYEAAKEIYQDKDTYIDGLGVHWYAPENWDKLDLTHNLRPDKFIWATEATIDDFGHEYGHWYNAEKYADDIIKNLRRHVAGWIEWSLWTNLHGGPSYMGNFVGSSVIVNSTSQEFYKQPQFYALGHFSKFLTADSIVLDSTFEGFMDPDPPLEGVAAETPEGNVALVVMNRHRKNAYNLGISDGRTDGKIIKIVMKPNTIKTIVWKKPKEWKSFQHQKCLCMQ</sequence>
<evidence type="ECO:0000256" key="1">
    <source>
        <dbReference type="ARBA" id="ARBA00001013"/>
    </source>
</evidence>
<dbReference type="GO" id="GO:0006680">
    <property type="term" value="P:glucosylceramide catabolic process"/>
    <property type="evidence" value="ECO:0007669"/>
    <property type="project" value="TreeGrafter"/>
</dbReference>
<evidence type="ECO:0000256" key="6">
    <source>
        <dbReference type="RuleBase" id="RU361188"/>
    </source>
</evidence>
<evidence type="ECO:0000313" key="11">
    <source>
        <dbReference type="WBParaSite" id="BXY_0831100.1"/>
    </source>
</evidence>
<dbReference type="InterPro" id="IPR033453">
    <property type="entry name" value="Glyco_hydro_30_TIM-barrel"/>
</dbReference>
<keyword evidence="6" id="KW-0326">Glycosidase</keyword>
<evidence type="ECO:0000256" key="5">
    <source>
        <dbReference type="ARBA" id="ARBA00022801"/>
    </source>
</evidence>